<accession>A0A1H2APB7</accession>
<dbReference type="RefSeq" id="WP_091376095.1">
    <property type="nucleotide sequence ID" value="NZ_LT629740.1"/>
</dbReference>
<gene>
    <name evidence="1" type="ORF">SAMN05216490_3633</name>
</gene>
<dbReference type="STRING" id="652787.SAMN05216490_3633"/>
<evidence type="ECO:0008006" key="3">
    <source>
        <dbReference type="Google" id="ProtNLM"/>
    </source>
</evidence>
<sequence length="235" mass="26602">MNIPSTIKTHNWDQATTDLNNTGYAILPEVLTAAECDELVQQYTNDTLFRKTVVMERHQYGKGEYKYYAYPLLPVIQQLRENVYPKLAPVANGWMDALNKPTRFPDTLAQLLEHCHANGQLKPTALILQYAKGGFNALHQDLYGDVFFPMQMVIFLDEVGKDYEGGEFVLIEQKPRAQSKAIVLKPAKGDMLIFTTNFRAAKGNNGYHRVNMKHGVSEITEGSRHTLGIIFHDAK</sequence>
<dbReference type="AlphaFoldDB" id="A0A1H2APB7"/>
<protein>
    <recommendedName>
        <fullName evidence="3">Prolyl 4-hydroxylase alpha subunit domain-containing protein</fullName>
    </recommendedName>
</protein>
<organism evidence="1 2">
    <name type="scientific">Mucilaginibacter mallensis</name>
    <dbReference type="NCBI Taxonomy" id="652787"/>
    <lineage>
        <taxon>Bacteria</taxon>
        <taxon>Pseudomonadati</taxon>
        <taxon>Bacteroidota</taxon>
        <taxon>Sphingobacteriia</taxon>
        <taxon>Sphingobacteriales</taxon>
        <taxon>Sphingobacteriaceae</taxon>
        <taxon>Mucilaginibacter</taxon>
    </lineage>
</organism>
<dbReference type="Pfam" id="PF09859">
    <property type="entry name" value="Oxygenase-NA"/>
    <property type="match status" value="1"/>
</dbReference>
<name>A0A1H2APB7_MUCMA</name>
<dbReference type="SUPFAM" id="SSF51197">
    <property type="entry name" value="Clavaminate synthase-like"/>
    <property type="match status" value="1"/>
</dbReference>
<keyword evidence="2" id="KW-1185">Reference proteome</keyword>
<evidence type="ECO:0000313" key="2">
    <source>
        <dbReference type="Proteomes" id="UP000199679"/>
    </source>
</evidence>
<dbReference type="EMBL" id="LT629740">
    <property type="protein sequence ID" value="SDT47612.1"/>
    <property type="molecule type" value="Genomic_DNA"/>
</dbReference>
<dbReference type="Proteomes" id="UP000199679">
    <property type="component" value="Chromosome I"/>
</dbReference>
<reference evidence="1 2" key="1">
    <citation type="submission" date="2016-10" db="EMBL/GenBank/DDBJ databases">
        <authorList>
            <person name="de Groot N.N."/>
        </authorList>
    </citation>
    <scope>NUCLEOTIDE SEQUENCE [LARGE SCALE GENOMIC DNA]</scope>
    <source>
        <strain evidence="1 2">MP1X4</strain>
    </source>
</reference>
<proteinExistence type="predicted"/>
<evidence type="ECO:0000313" key="1">
    <source>
        <dbReference type="EMBL" id="SDT47612.1"/>
    </source>
</evidence>
<dbReference type="Gene3D" id="2.60.120.620">
    <property type="entry name" value="q2cbj1_9rhob like domain"/>
    <property type="match status" value="1"/>
</dbReference>
<dbReference type="InterPro" id="IPR018655">
    <property type="entry name" value="DUF2086"/>
</dbReference>
<dbReference type="OrthoDB" id="9781972at2"/>